<dbReference type="SUPFAM" id="SSF46955">
    <property type="entry name" value="Putative DNA-binding domain"/>
    <property type="match status" value="1"/>
</dbReference>
<evidence type="ECO:0000256" key="1">
    <source>
        <dbReference type="ARBA" id="ARBA00022491"/>
    </source>
</evidence>
<dbReference type="Pfam" id="PF13411">
    <property type="entry name" value="MerR_1"/>
    <property type="match status" value="1"/>
</dbReference>
<keyword evidence="1" id="KW-0678">Repressor</keyword>
<dbReference type="AlphaFoldDB" id="A0A255Z2X0"/>
<keyword evidence="3" id="KW-0238">DNA-binding</keyword>
<keyword evidence="4" id="KW-0804">Transcription</keyword>
<protein>
    <recommendedName>
        <fullName evidence="5">HTH merR-type domain-containing protein</fullName>
    </recommendedName>
</protein>
<evidence type="ECO:0000256" key="4">
    <source>
        <dbReference type="ARBA" id="ARBA00023163"/>
    </source>
</evidence>
<feature type="domain" description="HTH merR-type" evidence="5">
    <location>
        <begin position="6"/>
        <end position="74"/>
    </location>
</feature>
<dbReference type="SMART" id="SM00422">
    <property type="entry name" value="HTH_MERR"/>
    <property type="match status" value="1"/>
</dbReference>
<sequence length="267" mass="30062">MKMDKALSIGELAERSGISVRALRLYEAEGLIKPVRTQAGRRVYQADDVARLQQILLLKKTGCTLGQIGHLLDRRPFDPARLIDAQIDALEQTERSLARTLGLLRAARRQLCNGECLSVDALCDLIKLGEQSMSEENWKPVLDRYYTAAEQEKWREAKAAFSPQGETAYVRQWSELIAEIEAAIACKVTPADEHAQRLAVRWYELQKPLVEKVGVEVWNKASRMYQEMDQWQTPQVQAPFSAAVYEFAVRAADAARANGLIPPRQPG</sequence>
<keyword evidence="7" id="KW-1185">Reference proteome</keyword>
<evidence type="ECO:0000259" key="5">
    <source>
        <dbReference type="PROSITE" id="PS50937"/>
    </source>
</evidence>
<dbReference type="PROSITE" id="PS50937">
    <property type="entry name" value="HTH_MERR_2"/>
    <property type="match status" value="1"/>
</dbReference>
<dbReference type="GO" id="GO:0003700">
    <property type="term" value="F:DNA-binding transcription factor activity"/>
    <property type="evidence" value="ECO:0007669"/>
    <property type="project" value="InterPro"/>
</dbReference>
<name>A0A255Z2X0_9PROT</name>
<organism evidence="6 7">
    <name type="scientific">Niveispirillum lacus</name>
    <dbReference type="NCBI Taxonomy" id="1981099"/>
    <lineage>
        <taxon>Bacteria</taxon>
        <taxon>Pseudomonadati</taxon>
        <taxon>Pseudomonadota</taxon>
        <taxon>Alphaproteobacteria</taxon>
        <taxon>Rhodospirillales</taxon>
        <taxon>Azospirillaceae</taxon>
        <taxon>Niveispirillum</taxon>
    </lineage>
</organism>
<proteinExistence type="predicted"/>
<accession>A0A255Z2X0</accession>
<dbReference type="InterPro" id="IPR009061">
    <property type="entry name" value="DNA-bd_dom_put_sf"/>
</dbReference>
<evidence type="ECO:0000313" key="7">
    <source>
        <dbReference type="Proteomes" id="UP000216998"/>
    </source>
</evidence>
<evidence type="ECO:0000313" key="6">
    <source>
        <dbReference type="EMBL" id="OYQ35806.1"/>
    </source>
</evidence>
<evidence type="ECO:0000256" key="2">
    <source>
        <dbReference type="ARBA" id="ARBA00023015"/>
    </source>
</evidence>
<dbReference type="InterPro" id="IPR000551">
    <property type="entry name" value="MerR-type_HTH_dom"/>
</dbReference>
<dbReference type="InterPro" id="IPR012925">
    <property type="entry name" value="TipAS_dom"/>
</dbReference>
<keyword evidence="2" id="KW-0805">Transcription regulation</keyword>
<dbReference type="PROSITE" id="PS00552">
    <property type="entry name" value="HTH_MERR_1"/>
    <property type="match status" value="1"/>
</dbReference>
<gene>
    <name evidence="6" type="ORF">CHU95_05890</name>
</gene>
<dbReference type="PANTHER" id="PTHR30204:SF69">
    <property type="entry name" value="MERR-FAMILY TRANSCRIPTIONAL REGULATOR"/>
    <property type="match status" value="1"/>
</dbReference>
<reference evidence="6 7" key="1">
    <citation type="submission" date="2017-07" db="EMBL/GenBank/DDBJ databases">
        <title>Niveispirillum cyanobacteriorum sp. nov., isolated from cyanobacterial aggregates in a eutrophic lake.</title>
        <authorList>
            <person name="Cai H."/>
        </authorList>
    </citation>
    <scope>NUCLEOTIDE SEQUENCE [LARGE SCALE GENOMIC DNA]</scope>
    <source>
        <strain evidence="7">TH1-14</strain>
    </source>
</reference>
<dbReference type="PRINTS" id="PR00040">
    <property type="entry name" value="HTHMERR"/>
</dbReference>
<dbReference type="Proteomes" id="UP000216998">
    <property type="component" value="Unassembled WGS sequence"/>
</dbReference>
<dbReference type="Pfam" id="PF07739">
    <property type="entry name" value="TipAS"/>
    <property type="match status" value="1"/>
</dbReference>
<evidence type="ECO:0000256" key="3">
    <source>
        <dbReference type="ARBA" id="ARBA00023125"/>
    </source>
</evidence>
<dbReference type="Gene3D" id="1.10.1660.10">
    <property type="match status" value="1"/>
</dbReference>
<dbReference type="CDD" id="cd01106">
    <property type="entry name" value="HTH_TipAL-Mta"/>
    <property type="match status" value="1"/>
</dbReference>
<dbReference type="PANTHER" id="PTHR30204">
    <property type="entry name" value="REDOX-CYCLING DRUG-SENSING TRANSCRIPTIONAL ACTIVATOR SOXR"/>
    <property type="match status" value="1"/>
</dbReference>
<dbReference type="InterPro" id="IPR047057">
    <property type="entry name" value="MerR_fam"/>
</dbReference>
<dbReference type="GO" id="GO:0003677">
    <property type="term" value="F:DNA binding"/>
    <property type="evidence" value="ECO:0007669"/>
    <property type="project" value="UniProtKB-KW"/>
</dbReference>
<comment type="caution">
    <text evidence="6">The sequence shown here is derived from an EMBL/GenBank/DDBJ whole genome shotgun (WGS) entry which is preliminary data.</text>
</comment>
<dbReference type="EMBL" id="NOXU01000024">
    <property type="protein sequence ID" value="OYQ35806.1"/>
    <property type="molecule type" value="Genomic_DNA"/>
</dbReference>
<dbReference type="OrthoDB" id="9803659at2"/>